<feature type="repeat" description="TPR" evidence="1">
    <location>
        <begin position="76"/>
        <end position="109"/>
    </location>
</feature>
<evidence type="ECO:0000259" key="2">
    <source>
        <dbReference type="Pfam" id="PF12688"/>
    </source>
</evidence>
<dbReference type="SUPFAM" id="SSF48452">
    <property type="entry name" value="TPR-like"/>
    <property type="match status" value="1"/>
</dbReference>
<accession>A0A0U1QN86</accession>
<dbReference type="AlphaFoldDB" id="A0A0U1QN86"/>
<feature type="domain" description="Tetratrico peptide repeat group 5" evidence="2">
    <location>
        <begin position="45"/>
        <end position="133"/>
    </location>
</feature>
<comment type="caution">
    <text evidence="3">The sequence shown here is derived from an EMBL/GenBank/DDBJ whole genome shotgun (WGS) entry which is preliminary data.</text>
</comment>
<sequence length="163" mass="18154">MDAAIEQLIQEANHLIEQGAVECGLNRFKSLTRDYPVNSQVFLHYALSLDQLSKESEAIPNYQKALELGLSSDDERTALISLASSYRNVGNLDAALETINQALEKNKDHPAVLCFYSLILLDNGKPQRAVKMLGELLLNEVDPEKFAGFDQALSAKFKELIEE</sequence>
<dbReference type="Pfam" id="PF12688">
    <property type="entry name" value="TPR_5"/>
    <property type="match status" value="1"/>
</dbReference>
<dbReference type="PANTHER" id="PTHR44523:SF1">
    <property type="entry name" value="TETRATRICOPEPTIDE REPEAT PROTEIN 13"/>
    <property type="match status" value="1"/>
</dbReference>
<protein>
    <recommendedName>
        <fullName evidence="2">Tetratrico peptide repeat group 5 domain-containing protein</fullName>
    </recommendedName>
</protein>
<proteinExistence type="predicted"/>
<evidence type="ECO:0000313" key="4">
    <source>
        <dbReference type="Proteomes" id="UP000035553"/>
    </source>
</evidence>
<keyword evidence="1" id="KW-0802">TPR repeat</keyword>
<dbReference type="InterPro" id="IPR019734">
    <property type="entry name" value="TPR_rpt"/>
</dbReference>
<keyword evidence="4" id="KW-1185">Reference proteome</keyword>
<dbReference type="RefSeq" id="WP_010023984.1">
    <property type="nucleotide sequence ID" value="NZ_AFVQ02000112.1"/>
</dbReference>
<evidence type="ECO:0000313" key="3">
    <source>
        <dbReference type="EMBL" id="KLI02265.1"/>
    </source>
</evidence>
<dbReference type="PROSITE" id="PS50005">
    <property type="entry name" value="TPR"/>
    <property type="match status" value="1"/>
</dbReference>
<organism evidence="3 4">
    <name type="scientific">Sporolactobacillus inulinus CASD</name>
    <dbReference type="NCBI Taxonomy" id="1069536"/>
    <lineage>
        <taxon>Bacteria</taxon>
        <taxon>Bacillati</taxon>
        <taxon>Bacillota</taxon>
        <taxon>Bacilli</taxon>
        <taxon>Bacillales</taxon>
        <taxon>Sporolactobacillaceae</taxon>
        <taxon>Sporolactobacillus</taxon>
    </lineage>
</organism>
<dbReference type="PANTHER" id="PTHR44523">
    <property type="entry name" value="TETRATRICOPEPTIDE REPEAT PROTEIN 13"/>
    <property type="match status" value="1"/>
</dbReference>
<dbReference type="OrthoDB" id="193829at2"/>
<gene>
    <name evidence="3" type="ORF">SINU_08990</name>
</gene>
<dbReference type="Proteomes" id="UP000035553">
    <property type="component" value="Unassembled WGS sequence"/>
</dbReference>
<dbReference type="SMART" id="SM00028">
    <property type="entry name" value="TPR"/>
    <property type="match status" value="2"/>
</dbReference>
<dbReference type="Gene3D" id="1.25.40.10">
    <property type="entry name" value="Tetratricopeptide repeat domain"/>
    <property type="match status" value="1"/>
</dbReference>
<dbReference type="EMBL" id="AFVQ02000112">
    <property type="protein sequence ID" value="KLI02265.1"/>
    <property type="molecule type" value="Genomic_DNA"/>
</dbReference>
<dbReference type="InterPro" id="IPR011990">
    <property type="entry name" value="TPR-like_helical_dom_sf"/>
</dbReference>
<reference evidence="3 4" key="1">
    <citation type="journal article" date="2011" name="J. Bacteriol.">
        <title>Draft genome sequence of Sporolactobacillus inulinus strain CASD, an efficient D-lactic acid-producing bacterium with high-concentration lactate tolerance capability.</title>
        <authorList>
            <person name="Yu B."/>
            <person name="Su F."/>
            <person name="Wang L."/>
            <person name="Xu K."/>
            <person name="Zhao B."/>
            <person name="Xu P."/>
        </authorList>
    </citation>
    <scope>NUCLEOTIDE SEQUENCE [LARGE SCALE GENOMIC DNA]</scope>
    <source>
        <strain evidence="3 4">CASD</strain>
    </source>
</reference>
<evidence type="ECO:0000256" key="1">
    <source>
        <dbReference type="PROSITE-ProRule" id="PRU00339"/>
    </source>
</evidence>
<dbReference type="STRING" id="1069536.SINU_08990"/>
<dbReference type="InterPro" id="IPR041656">
    <property type="entry name" value="TPR_5"/>
</dbReference>
<name>A0A0U1QN86_9BACL</name>